<sequence>MVDIKTEERLKKISADYVYNEAIGSLLLLLMSQLEDLDRDENKIPYDIHSDIIELKNGIKNYTIRLKDILNGDKDMIKASLEDCFDIKKDIVKIYENIYRYFASWGIYSVPVTDEVAVRKYREENVSEKKIEFDMFYNDCVQFLTTAEDPIQQKNFMGQLLKCIPLKMARDKYFDIIKNSLSIAFNGESEEAITISLKTIESACAPERQENYGKYFPEIGEWLSEKKNLLPENLSDVELDEEYTDFNSVFDTLNNIEDYFSQMFNDINSLIILFYTCFTFDELTEGNFEYSDLYYTVCEILTGETDKDTALALIDTLNERLELAFEPIIDKANQLSNEELKIIEKVGSFDNLSEDTAKSIMSHSFVRSMYYGDINDELFNFNIDTTLPPASMEFKNKAFDEFISTMRTYFGNLPSKVRKLSMQLLLASLPPALSVDEVIEMVKSSMEDTKDFEHKVLIVDKCGMVFTDNGYDYRTEEEKDEDWGLMDLHHHHDHHHDCSCGHDHHHHHDCDCGHDHH</sequence>
<reference evidence="1" key="2">
    <citation type="journal article" date="2021" name="PeerJ">
        <title>Extensive microbial diversity within the chicken gut microbiome revealed by metagenomics and culture.</title>
        <authorList>
            <person name="Gilroy R."/>
            <person name="Ravi A."/>
            <person name="Getino M."/>
            <person name="Pursley I."/>
            <person name="Horton D.L."/>
            <person name="Alikhan N.F."/>
            <person name="Baker D."/>
            <person name="Gharbi K."/>
            <person name="Hall N."/>
            <person name="Watson M."/>
            <person name="Adriaenssens E.M."/>
            <person name="Foster-Nyarko E."/>
            <person name="Jarju S."/>
            <person name="Secka A."/>
            <person name="Antonio M."/>
            <person name="Oren A."/>
            <person name="Chaudhuri R.R."/>
            <person name="La Ragione R."/>
            <person name="Hildebrand F."/>
            <person name="Pallen M.J."/>
        </authorList>
    </citation>
    <scope>NUCLEOTIDE SEQUENCE</scope>
    <source>
        <strain evidence="1">F6-4510</strain>
    </source>
</reference>
<evidence type="ECO:0000313" key="2">
    <source>
        <dbReference type="Proteomes" id="UP000823611"/>
    </source>
</evidence>
<dbReference type="AlphaFoldDB" id="A0A9D9DVJ5"/>
<organism evidence="1 2">
    <name type="scientific">Candidatus Fimicola merdigallinarum</name>
    <dbReference type="NCBI Taxonomy" id="2840819"/>
    <lineage>
        <taxon>Bacteria</taxon>
        <taxon>Bacillati</taxon>
        <taxon>Bacillota</taxon>
        <taxon>Clostridia</taxon>
        <taxon>Lachnospirales</taxon>
        <taxon>Lachnospiraceae</taxon>
        <taxon>Lachnospiraceae incertae sedis</taxon>
        <taxon>Candidatus Fimicola</taxon>
    </lineage>
</organism>
<comment type="caution">
    <text evidence="1">The sequence shown here is derived from an EMBL/GenBank/DDBJ whole genome shotgun (WGS) entry which is preliminary data.</text>
</comment>
<proteinExistence type="predicted"/>
<dbReference type="Proteomes" id="UP000823611">
    <property type="component" value="Unassembled WGS sequence"/>
</dbReference>
<reference evidence="1" key="1">
    <citation type="submission" date="2020-10" db="EMBL/GenBank/DDBJ databases">
        <authorList>
            <person name="Gilroy R."/>
        </authorList>
    </citation>
    <scope>NUCLEOTIDE SEQUENCE</scope>
    <source>
        <strain evidence="1">F6-4510</strain>
    </source>
</reference>
<protein>
    <submittedName>
        <fullName evidence="1">Uncharacterized protein</fullName>
    </submittedName>
</protein>
<evidence type="ECO:0000313" key="1">
    <source>
        <dbReference type="EMBL" id="MBO8434912.1"/>
    </source>
</evidence>
<dbReference type="EMBL" id="JADIMX010000117">
    <property type="protein sequence ID" value="MBO8434912.1"/>
    <property type="molecule type" value="Genomic_DNA"/>
</dbReference>
<name>A0A9D9DVJ5_9FIRM</name>
<gene>
    <name evidence="1" type="ORF">IAC55_06295</name>
</gene>
<accession>A0A9D9DVJ5</accession>